<evidence type="ECO:0000259" key="7">
    <source>
        <dbReference type="Pfam" id="PF07815"/>
    </source>
</evidence>
<sequence length="421" mass="44650">MGETTEQKNFSEAVTQMLQAAPGARKHLVDNHSNLLRVADYCENNYLQADDPHKAIEEAKALATQALASVSYQVHGLASSVLRLLDSQATQVRAMESSVNLLSLAASIHLEKVARREIGVYTTAKDKSRSRFVTLLPSGKEPEKSYSRVPISYSILDSIGHCFQVCEEQPRMRADSIQSTADTIVTGLGIAVAPPSVPTLQAVTNPTSDSLPPPPPPASDVDPSMPSPPPPPPPSSMDNGLPPPPTLTSPTSLPPPPPPPSNGFYVPPPPPVAGGAPIPPPPPPPQTLFGAGTLPPPPPPPPVSGAAPPPPPPPPPPLHTGTSAVVLLCFYLQAKKKRAAYDITTTATQGDNAASAHNAVSLEEDAVEVNRHHDRLPPRYSTVEHPPPYSLIDPKLTTVWPVGLLPAYEMYPIMLPLATHY</sequence>
<dbReference type="AlphaFoldDB" id="A0A6A4S0W3"/>
<keyword evidence="3" id="KW-0963">Cytoplasm</keyword>
<keyword evidence="4" id="KW-0597">Phosphoprotein</keyword>
<evidence type="ECO:0000313" key="9">
    <source>
        <dbReference type="Proteomes" id="UP000438429"/>
    </source>
</evidence>
<proteinExistence type="inferred from homology"/>
<dbReference type="GO" id="GO:0030027">
    <property type="term" value="C:lamellipodium"/>
    <property type="evidence" value="ECO:0007669"/>
    <property type="project" value="TreeGrafter"/>
</dbReference>
<comment type="similarity">
    <text evidence="2">Belongs to the ABI family.</text>
</comment>
<feature type="region of interest" description="Disordered" evidence="6">
    <location>
        <begin position="199"/>
        <end position="319"/>
    </location>
</feature>
<dbReference type="GO" id="GO:0035591">
    <property type="term" value="F:signaling adaptor activity"/>
    <property type="evidence" value="ECO:0007669"/>
    <property type="project" value="TreeGrafter"/>
</dbReference>
<dbReference type="Proteomes" id="UP000438429">
    <property type="component" value="Unassembled WGS sequence"/>
</dbReference>
<dbReference type="PANTHER" id="PTHR10460">
    <property type="entry name" value="ABL INTERACTOR FAMILY MEMBER"/>
    <property type="match status" value="1"/>
</dbReference>
<dbReference type="InterPro" id="IPR012849">
    <property type="entry name" value="Abl-interactor_HHR_dom"/>
</dbReference>
<dbReference type="Gene3D" id="6.10.140.1620">
    <property type="match status" value="1"/>
</dbReference>
<gene>
    <name evidence="8" type="ORF">F2P81_022151</name>
</gene>
<evidence type="ECO:0000256" key="4">
    <source>
        <dbReference type="ARBA" id="ARBA00022553"/>
    </source>
</evidence>
<evidence type="ECO:0000313" key="8">
    <source>
        <dbReference type="EMBL" id="KAF0025270.1"/>
    </source>
</evidence>
<dbReference type="InterPro" id="IPR028457">
    <property type="entry name" value="ABI"/>
</dbReference>
<dbReference type="GO" id="GO:0001764">
    <property type="term" value="P:neuron migration"/>
    <property type="evidence" value="ECO:0007669"/>
    <property type="project" value="TreeGrafter"/>
</dbReference>
<name>A0A6A4S0W3_SCOMX</name>
<comment type="caution">
    <text evidence="8">The sequence shown here is derived from an EMBL/GenBank/DDBJ whole genome shotgun (WGS) entry which is preliminary data.</text>
</comment>
<accession>A0A6A4S0W3</accession>
<feature type="domain" description="Abl-interactor homeo-domain homologous" evidence="7">
    <location>
        <begin position="104"/>
        <end position="172"/>
    </location>
</feature>
<evidence type="ECO:0000256" key="6">
    <source>
        <dbReference type="SAM" id="MobiDB-lite"/>
    </source>
</evidence>
<protein>
    <recommendedName>
        <fullName evidence="7">Abl-interactor homeo-domain homologous domain-containing protein</fullName>
    </recommendedName>
</protein>
<dbReference type="PANTHER" id="PTHR10460:SF60">
    <property type="entry name" value="ABI GENE FAMILY MEMBER 3"/>
    <property type="match status" value="1"/>
</dbReference>
<comment type="subcellular location">
    <subcellularLocation>
        <location evidence="1">Cytoplasm</location>
    </subcellularLocation>
</comment>
<feature type="compositionally biased region" description="Pro residues" evidence="6">
    <location>
        <begin position="225"/>
        <end position="286"/>
    </location>
</feature>
<organism evidence="8 9">
    <name type="scientific">Scophthalmus maximus</name>
    <name type="common">Turbot</name>
    <name type="synonym">Psetta maxima</name>
    <dbReference type="NCBI Taxonomy" id="52904"/>
    <lineage>
        <taxon>Eukaryota</taxon>
        <taxon>Metazoa</taxon>
        <taxon>Chordata</taxon>
        <taxon>Craniata</taxon>
        <taxon>Vertebrata</taxon>
        <taxon>Euteleostomi</taxon>
        <taxon>Actinopterygii</taxon>
        <taxon>Neopterygii</taxon>
        <taxon>Teleostei</taxon>
        <taxon>Neoteleostei</taxon>
        <taxon>Acanthomorphata</taxon>
        <taxon>Carangaria</taxon>
        <taxon>Pleuronectiformes</taxon>
        <taxon>Pleuronectoidei</taxon>
        <taxon>Scophthalmidae</taxon>
        <taxon>Scophthalmus</taxon>
    </lineage>
</organism>
<dbReference type="GO" id="GO:0031209">
    <property type="term" value="C:SCAR complex"/>
    <property type="evidence" value="ECO:0007669"/>
    <property type="project" value="TreeGrafter"/>
</dbReference>
<reference evidence="8 9" key="1">
    <citation type="submission" date="2019-06" db="EMBL/GenBank/DDBJ databases">
        <title>Draft genomes of female and male turbot (Scophthalmus maximus).</title>
        <authorList>
            <person name="Xu H."/>
            <person name="Xu X.-W."/>
            <person name="Shao C."/>
            <person name="Chen S."/>
        </authorList>
    </citation>
    <scope>NUCLEOTIDE SEQUENCE [LARGE SCALE GENOMIC DNA]</scope>
    <source>
        <strain evidence="8">Ysfricsl-2016a</strain>
        <tissue evidence="8">Blood</tissue>
    </source>
</reference>
<evidence type="ECO:0000256" key="2">
    <source>
        <dbReference type="ARBA" id="ARBA00010020"/>
    </source>
</evidence>
<feature type="compositionally biased region" description="Pro residues" evidence="6">
    <location>
        <begin position="294"/>
        <end position="318"/>
    </location>
</feature>
<evidence type="ECO:0000256" key="5">
    <source>
        <dbReference type="ARBA" id="ARBA00023054"/>
    </source>
</evidence>
<dbReference type="EMBL" id="VEVO01000020">
    <property type="protein sequence ID" value="KAF0025270.1"/>
    <property type="molecule type" value="Genomic_DNA"/>
</dbReference>
<keyword evidence="5" id="KW-0175">Coiled coil</keyword>
<evidence type="ECO:0000256" key="3">
    <source>
        <dbReference type="ARBA" id="ARBA00022490"/>
    </source>
</evidence>
<dbReference type="GO" id="GO:0017124">
    <property type="term" value="F:SH3 domain binding"/>
    <property type="evidence" value="ECO:0007669"/>
    <property type="project" value="TreeGrafter"/>
</dbReference>
<dbReference type="Pfam" id="PF07815">
    <property type="entry name" value="Abi_HHR"/>
    <property type="match status" value="1"/>
</dbReference>
<evidence type="ECO:0000256" key="1">
    <source>
        <dbReference type="ARBA" id="ARBA00004496"/>
    </source>
</evidence>
<dbReference type="GO" id="GO:0098858">
    <property type="term" value="C:actin-based cell projection"/>
    <property type="evidence" value="ECO:0007669"/>
    <property type="project" value="TreeGrafter"/>
</dbReference>